<reference evidence="1" key="1">
    <citation type="submission" date="2022-07" db="EMBL/GenBank/DDBJ databases">
        <title>Genome-based characterization of novel serogroup A variants of Pasteurella multocida.</title>
        <authorList>
            <person name="Prajapati A."/>
            <person name="Yogisharadhya R."/>
            <person name="Mohanty N."/>
            <person name="Chanda M."/>
            <person name="Mendem S.K."/>
            <person name="Siddaramappa S."/>
            <person name="Shivachandra S.B."/>
        </authorList>
    </citation>
    <scope>NUCLEOTIDE SEQUENCE</scope>
    <source>
        <strain evidence="1">NIVEDIPm19</strain>
    </source>
</reference>
<sequence length="69" mass="8273">MKKYLLTLSLLITACTDIEICDWQCQKEQANREWKQEHGEFQSNLTPEQERYIVEWLVENYPNGTQPQL</sequence>
<dbReference type="PROSITE" id="PS51257">
    <property type="entry name" value="PROKAR_LIPOPROTEIN"/>
    <property type="match status" value="1"/>
</dbReference>
<dbReference type="RefSeq" id="WP_195189152.1">
    <property type="nucleotide sequence ID" value="NZ_JADMLJ010000037.1"/>
</dbReference>
<dbReference type="Proteomes" id="UP001145481">
    <property type="component" value="Unassembled WGS sequence"/>
</dbReference>
<proteinExistence type="predicted"/>
<evidence type="ECO:0000313" key="2">
    <source>
        <dbReference type="Proteomes" id="UP001145481"/>
    </source>
</evidence>
<gene>
    <name evidence="1" type="ORF">NM948_10710</name>
</gene>
<dbReference type="AlphaFoldDB" id="A0A9X3ZM30"/>
<protein>
    <recommendedName>
        <fullName evidence="3">Lipoprotein</fullName>
    </recommendedName>
</protein>
<organism evidence="1 2">
    <name type="scientific">Pasteurella multocida</name>
    <dbReference type="NCBI Taxonomy" id="747"/>
    <lineage>
        <taxon>Bacteria</taxon>
        <taxon>Pseudomonadati</taxon>
        <taxon>Pseudomonadota</taxon>
        <taxon>Gammaproteobacteria</taxon>
        <taxon>Pasteurellales</taxon>
        <taxon>Pasteurellaceae</taxon>
        <taxon>Pasteurella</taxon>
    </lineage>
</organism>
<dbReference type="EMBL" id="JANJHC010000030">
    <property type="protein sequence ID" value="MDA5624003.1"/>
    <property type="molecule type" value="Genomic_DNA"/>
</dbReference>
<comment type="caution">
    <text evidence="1">The sequence shown here is derived from an EMBL/GenBank/DDBJ whole genome shotgun (WGS) entry which is preliminary data.</text>
</comment>
<accession>A0A9X3ZM30</accession>
<name>A0A9X3ZM30_PASMD</name>
<evidence type="ECO:0000313" key="1">
    <source>
        <dbReference type="EMBL" id="MDA5624003.1"/>
    </source>
</evidence>
<evidence type="ECO:0008006" key="3">
    <source>
        <dbReference type="Google" id="ProtNLM"/>
    </source>
</evidence>